<dbReference type="CDD" id="cd01647">
    <property type="entry name" value="RT_LTR"/>
    <property type="match status" value="1"/>
</dbReference>
<evidence type="ECO:0000313" key="4">
    <source>
        <dbReference type="EMBL" id="KAJ8032982.1"/>
    </source>
</evidence>
<keyword evidence="5" id="KW-1185">Reference proteome</keyword>
<dbReference type="PROSITE" id="PS50158">
    <property type="entry name" value="ZF_CCHC"/>
    <property type="match status" value="1"/>
</dbReference>
<name>A0A9Q1H2N1_HOLLE</name>
<dbReference type="Gene3D" id="2.40.70.10">
    <property type="entry name" value="Acid Proteases"/>
    <property type="match status" value="1"/>
</dbReference>
<proteinExistence type="predicted"/>
<evidence type="ECO:0000313" key="5">
    <source>
        <dbReference type="Proteomes" id="UP001152320"/>
    </source>
</evidence>
<feature type="domain" description="CCHC-type" evidence="3">
    <location>
        <begin position="245"/>
        <end position="259"/>
    </location>
</feature>
<dbReference type="Gene3D" id="3.30.70.270">
    <property type="match status" value="1"/>
</dbReference>
<dbReference type="SMART" id="SM00343">
    <property type="entry name" value="ZnF_C2HC"/>
    <property type="match status" value="2"/>
</dbReference>
<feature type="region of interest" description="Disordered" evidence="2">
    <location>
        <begin position="726"/>
        <end position="792"/>
    </location>
</feature>
<evidence type="ECO:0000256" key="1">
    <source>
        <dbReference type="PROSITE-ProRule" id="PRU00047"/>
    </source>
</evidence>
<dbReference type="InterPro" id="IPR050951">
    <property type="entry name" value="Retrovirus_Pol_polyprotein"/>
</dbReference>
<dbReference type="GO" id="GO:0003676">
    <property type="term" value="F:nucleic acid binding"/>
    <property type="evidence" value="ECO:0007669"/>
    <property type="project" value="InterPro"/>
</dbReference>
<keyword evidence="1" id="KW-0479">Metal-binding</keyword>
<dbReference type="AlphaFoldDB" id="A0A9Q1H2N1"/>
<dbReference type="Pfam" id="PF00078">
    <property type="entry name" value="RVT_1"/>
    <property type="match status" value="1"/>
</dbReference>
<evidence type="ECO:0000256" key="2">
    <source>
        <dbReference type="SAM" id="MobiDB-lite"/>
    </source>
</evidence>
<dbReference type="EMBL" id="JAIZAY010000011">
    <property type="protein sequence ID" value="KAJ8032982.1"/>
    <property type="molecule type" value="Genomic_DNA"/>
</dbReference>
<dbReference type="InterPro" id="IPR043128">
    <property type="entry name" value="Rev_trsase/Diguanyl_cyclase"/>
</dbReference>
<dbReference type="GO" id="GO:0008270">
    <property type="term" value="F:zinc ion binding"/>
    <property type="evidence" value="ECO:0007669"/>
    <property type="project" value="UniProtKB-KW"/>
</dbReference>
<dbReference type="OrthoDB" id="6495350at2759"/>
<dbReference type="Proteomes" id="UP001152320">
    <property type="component" value="Chromosome 11"/>
</dbReference>
<dbReference type="InterPro" id="IPR036875">
    <property type="entry name" value="Znf_CCHC_sf"/>
</dbReference>
<feature type="compositionally biased region" description="Basic residues" evidence="2">
    <location>
        <begin position="779"/>
        <end position="792"/>
    </location>
</feature>
<gene>
    <name evidence="4" type="ORF">HOLleu_23086</name>
</gene>
<keyword evidence="1" id="KW-0863">Zinc-finger</keyword>
<dbReference type="SUPFAM" id="SSF50630">
    <property type="entry name" value="Acid proteases"/>
    <property type="match status" value="1"/>
</dbReference>
<sequence length="792" mass="88822">MASNKGFIGGVGRFDHAIETFTSYTERLEMFFVANNIVEKAGNTPEIIAERKVMQEKKTAIFLSEVGPDVYSVLSNLVAPAKRKDKSIDEIFISLKQYYEPAPLEISESFHFGKRDQKPGESVSDYILALKKLSIHCNFGNYLNRALRDRFVCGLRDEKIQNKLLNMENLTFDDACRTATSMEMASKQAQEMRPNSSNHSSGSVNKVHKGVAPVSGKNFKKPALSCYRCGKNHLARDCPHKEVICHKCQKKGHFAKYCKTKNDTGKSQGVVKSVEESNQVDDDSLGVYSVMSVNNPSSSKGYFETISLNGTQCRMQIDTAADYTIMCKSMYDREYSHLPLQQSKIKLCTYTGDSITVCGEIQCAVEYSGQRLTLPLVVVDHDEKPALLGRNWLEKLKLNWNKIFSVTSISKAQVSGVNRSSENDRLDLLPRKHSNLFQDSYDGWKGYEAHIRMKTDATPVFHKPRRVPYALREPVEAELQTLEKNGVIVKVDRSRWASPIVVVRKTDKSVRICGDYKVSINPFVEDEQITLSTTQDLYVQLSGSKVFSKLDLSHAYAQLKVDEESREFLTINTHKGLYSFLKLPCGVKSAPKIFQMKMDQILPGIPKCVCKQDDILIGGETVKEHLDIVEMIVERLRFEIGDVVRVLNTRAQSKLDKWLLGAVIEVKGPRNYLVKVGSSSRLVHADHLVSVSEHEKEHGGSVPDVLDPPVNYPVVEVETRVVNPHSQGPLVTEQSAIPTPSPHARKAPITRSSVISEDQSERISESVNPVVPTASGLRRSSRVRKPVQKLNL</sequence>
<organism evidence="4 5">
    <name type="scientific">Holothuria leucospilota</name>
    <name type="common">Black long sea cucumber</name>
    <name type="synonym">Mertensiothuria leucospilota</name>
    <dbReference type="NCBI Taxonomy" id="206669"/>
    <lineage>
        <taxon>Eukaryota</taxon>
        <taxon>Metazoa</taxon>
        <taxon>Echinodermata</taxon>
        <taxon>Eleutherozoa</taxon>
        <taxon>Echinozoa</taxon>
        <taxon>Holothuroidea</taxon>
        <taxon>Aspidochirotacea</taxon>
        <taxon>Aspidochirotida</taxon>
        <taxon>Holothuriidae</taxon>
        <taxon>Holothuria</taxon>
    </lineage>
</organism>
<comment type="caution">
    <text evidence="4">The sequence shown here is derived from an EMBL/GenBank/DDBJ whole genome shotgun (WGS) entry which is preliminary data.</text>
</comment>
<dbReference type="InterPro" id="IPR001878">
    <property type="entry name" value="Znf_CCHC"/>
</dbReference>
<dbReference type="InterPro" id="IPR000477">
    <property type="entry name" value="RT_dom"/>
</dbReference>
<protein>
    <recommendedName>
        <fullName evidence="3">CCHC-type domain-containing protein</fullName>
    </recommendedName>
</protein>
<dbReference type="InterPro" id="IPR043502">
    <property type="entry name" value="DNA/RNA_pol_sf"/>
</dbReference>
<evidence type="ECO:0000259" key="3">
    <source>
        <dbReference type="PROSITE" id="PS50158"/>
    </source>
</evidence>
<keyword evidence="1" id="KW-0862">Zinc</keyword>
<dbReference type="Gene3D" id="4.10.60.10">
    <property type="entry name" value="Zinc finger, CCHC-type"/>
    <property type="match status" value="1"/>
</dbReference>
<accession>A0A9Q1H2N1</accession>
<dbReference type="SUPFAM" id="SSF57756">
    <property type="entry name" value="Retrovirus zinc finger-like domains"/>
    <property type="match status" value="1"/>
</dbReference>
<dbReference type="PANTHER" id="PTHR37984">
    <property type="entry name" value="PROTEIN CBG26694"/>
    <property type="match status" value="1"/>
</dbReference>
<dbReference type="Gene3D" id="3.10.10.10">
    <property type="entry name" value="HIV Type 1 Reverse Transcriptase, subunit A, domain 1"/>
    <property type="match status" value="1"/>
</dbReference>
<dbReference type="PANTHER" id="PTHR37984:SF10">
    <property type="entry name" value="RIBONUCLEASE H"/>
    <property type="match status" value="1"/>
</dbReference>
<dbReference type="SUPFAM" id="SSF56672">
    <property type="entry name" value="DNA/RNA polymerases"/>
    <property type="match status" value="1"/>
</dbReference>
<reference evidence="4" key="1">
    <citation type="submission" date="2021-10" db="EMBL/GenBank/DDBJ databases">
        <title>Tropical sea cucumber genome reveals ecological adaptation and Cuvierian tubules defense mechanism.</title>
        <authorList>
            <person name="Chen T."/>
        </authorList>
    </citation>
    <scope>NUCLEOTIDE SEQUENCE</scope>
    <source>
        <strain evidence="4">Nanhai2018</strain>
        <tissue evidence="4">Muscle</tissue>
    </source>
</reference>
<dbReference type="InterPro" id="IPR021109">
    <property type="entry name" value="Peptidase_aspartic_dom_sf"/>
</dbReference>